<keyword evidence="2" id="KW-1185">Reference proteome</keyword>
<evidence type="ECO:0000313" key="1">
    <source>
        <dbReference type="EMBL" id="MRX74435.1"/>
    </source>
</evidence>
<name>A0A7X2LZA0_9BACI</name>
<gene>
    <name evidence="1" type="ORF">GJU40_20190</name>
</gene>
<organism evidence="1 2">
    <name type="scientific">Metabacillus lacus</name>
    <dbReference type="NCBI Taxonomy" id="1983721"/>
    <lineage>
        <taxon>Bacteria</taxon>
        <taxon>Bacillati</taxon>
        <taxon>Bacillota</taxon>
        <taxon>Bacilli</taxon>
        <taxon>Bacillales</taxon>
        <taxon>Bacillaceae</taxon>
        <taxon>Metabacillus</taxon>
    </lineage>
</organism>
<comment type="caution">
    <text evidence="1">The sequence shown here is derived from an EMBL/GenBank/DDBJ whole genome shotgun (WGS) entry which is preliminary data.</text>
</comment>
<proteinExistence type="predicted"/>
<dbReference type="Proteomes" id="UP000448867">
    <property type="component" value="Unassembled WGS sequence"/>
</dbReference>
<dbReference type="EMBL" id="WKKI01000101">
    <property type="protein sequence ID" value="MRX74435.1"/>
    <property type="molecule type" value="Genomic_DNA"/>
</dbReference>
<sequence>MAALNLDPQAYFRVQYPASDELVISSSIRSPTLSCTWWDEIDVEIPLIRKKQPKSAEIGVGIPPNRLKVAETNDF</sequence>
<dbReference type="RefSeq" id="WP_154309884.1">
    <property type="nucleotide sequence ID" value="NZ_WKKI01000101.1"/>
</dbReference>
<protein>
    <submittedName>
        <fullName evidence="1">Uncharacterized protein</fullName>
    </submittedName>
</protein>
<dbReference type="AlphaFoldDB" id="A0A7X2LZA0"/>
<evidence type="ECO:0000313" key="2">
    <source>
        <dbReference type="Proteomes" id="UP000448867"/>
    </source>
</evidence>
<reference evidence="1 2" key="1">
    <citation type="submission" date="2019-11" db="EMBL/GenBank/DDBJ databases">
        <title>Bacillus lacus genome.</title>
        <authorList>
            <person name="Allen C.J."/>
            <person name="Newman J.D."/>
        </authorList>
    </citation>
    <scope>NUCLEOTIDE SEQUENCE [LARGE SCALE GENOMIC DNA]</scope>
    <source>
        <strain evidence="1 2">KCTC 33946</strain>
    </source>
</reference>
<accession>A0A7X2LZA0</accession>